<evidence type="ECO:0000313" key="1">
    <source>
        <dbReference type="EMBL" id="MFN6541615.1"/>
    </source>
</evidence>
<gene>
    <name evidence="1" type="ORF">ACK4CT_00335</name>
</gene>
<evidence type="ECO:0000313" key="2">
    <source>
        <dbReference type="Proteomes" id="UP001635816"/>
    </source>
</evidence>
<dbReference type="GeneID" id="300554035"/>
<accession>A0ABW9L2S5</accession>
<dbReference type="EMBL" id="JBKBDD010000001">
    <property type="protein sequence ID" value="MFN6541615.1"/>
    <property type="molecule type" value="Genomic_DNA"/>
</dbReference>
<proteinExistence type="predicted"/>
<dbReference type="Proteomes" id="UP001635816">
    <property type="component" value="Unassembled WGS sequence"/>
</dbReference>
<organism evidence="1 2">
    <name type="scientific">Mycolicibacterium nivoides</name>
    <dbReference type="NCBI Taxonomy" id="2487344"/>
    <lineage>
        <taxon>Bacteria</taxon>
        <taxon>Bacillati</taxon>
        <taxon>Actinomycetota</taxon>
        <taxon>Actinomycetes</taxon>
        <taxon>Mycobacteriales</taxon>
        <taxon>Mycobacteriaceae</taxon>
        <taxon>Mycolicibacterium</taxon>
    </lineage>
</organism>
<name>A0ABW9L2S5_9MYCO</name>
<dbReference type="RefSeq" id="WP_090434197.1">
    <property type="nucleotide sequence ID" value="NZ_CP034072.1"/>
</dbReference>
<reference evidence="1 2" key="1">
    <citation type="submission" date="2024-12" db="EMBL/GenBank/DDBJ databases">
        <title>The coexistence of Mycolicibacterium septicum and Mycolicibacterium nivoides in clinical samples.</title>
        <authorList>
            <person name="Wang C."/>
            <person name="Feng Y."/>
            <person name="Zong Z."/>
        </authorList>
    </citation>
    <scope>NUCLEOTIDE SEQUENCE [LARGE SCALE GENOMIC DNA]</scope>
    <source>
        <strain evidence="1 2">120309</strain>
    </source>
</reference>
<comment type="caution">
    <text evidence="1">The sequence shown here is derived from an EMBL/GenBank/DDBJ whole genome shotgun (WGS) entry which is preliminary data.</text>
</comment>
<keyword evidence="2" id="KW-1185">Reference proteome</keyword>
<protein>
    <submittedName>
        <fullName evidence="1">Cytochrome C5</fullName>
    </submittedName>
</protein>
<sequence length="175" mass="19138">MGPIDLLRDEIVRSGLLAVPVADDGFVHGTARMPAIGIDVNVNVDPELDDRPDPDAAVLLGRIERLLAITPEQWARTIDSIAEEIEEAVGDQPVHETTDLRDDLVLASTVVFHDAFLLSFGAPKQFPDSWVRVQLDPDFDVDGVSVDDKDDDIEVIEFDSGDDLLDHLSAAADDR</sequence>